<feature type="domain" description="ABC transporter" evidence="3">
    <location>
        <begin position="3"/>
        <end position="198"/>
    </location>
</feature>
<dbReference type="InterPro" id="IPR003439">
    <property type="entry name" value="ABC_transporter-like_ATP-bd"/>
</dbReference>
<dbReference type="Gene3D" id="3.40.50.300">
    <property type="entry name" value="P-loop containing nucleotide triphosphate hydrolases"/>
    <property type="match status" value="1"/>
</dbReference>
<dbReference type="InterPro" id="IPR027417">
    <property type="entry name" value="P-loop_NTPase"/>
</dbReference>
<dbReference type="SUPFAM" id="SSF52540">
    <property type="entry name" value="P-loop containing nucleoside triphosphate hydrolases"/>
    <property type="match status" value="1"/>
</dbReference>
<dbReference type="Pfam" id="PF00005">
    <property type="entry name" value="ABC_tran"/>
    <property type="match status" value="1"/>
</dbReference>
<evidence type="ECO:0000256" key="2">
    <source>
        <dbReference type="ARBA" id="ARBA00022840"/>
    </source>
</evidence>
<evidence type="ECO:0000313" key="4">
    <source>
        <dbReference type="EMBL" id="SET71969.1"/>
    </source>
</evidence>
<organism evidence="4 5">
    <name type="scientific">Enterocloster lavalensis</name>
    <dbReference type="NCBI Taxonomy" id="460384"/>
    <lineage>
        <taxon>Bacteria</taxon>
        <taxon>Bacillati</taxon>
        <taxon>Bacillota</taxon>
        <taxon>Clostridia</taxon>
        <taxon>Lachnospirales</taxon>
        <taxon>Lachnospiraceae</taxon>
        <taxon>Enterocloster</taxon>
    </lineage>
</organism>
<keyword evidence="1" id="KW-0547">Nucleotide-binding</keyword>
<evidence type="ECO:0000313" key="5">
    <source>
        <dbReference type="Proteomes" id="UP000198508"/>
    </source>
</evidence>
<reference evidence="5" key="1">
    <citation type="submission" date="2016-10" db="EMBL/GenBank/DDBJ databases">
        <authorList>
            <person name="Varghese N."/>
            <person name="Submissions S."/>
        </authorList>
    </citation>
    <scope>NUCLEOTIDE SEQUENCE [LARGE SCALE GENOMIC DNA]</scope>
    <source>
        <strain evidence="5">NLAE-zl-G277</strain>
    </source>
</reference>
<dbReference type="InterPro" id="IPR003593">
    <property type="entry name" value="AAA+_ATPase"/>
</dbReference>
<dbReference type="PROSITE" id="PS50893">
    <property type="entry name" value="ABC_TRANSPORTER_2"/>
    <property type="match status" value="1"/>
</dbReference>
<dbReference type="PANTHER" id="PTHR43158:SF2">
    <property type="entry name" value="SKFA PEPTIDE EXPORT ATP-BINDING PROTEIN SKFE"/>
    <property type="match status" value="1"/>
</dbReference>
<protein>
    <submittedName>
        <fullName evidence="4">NitT/TauT family transport system ATP-binding protein</fullName>
    </submittedName>
</protein>
<evidence type="ECO:0000259" key="3">
    <source>
        <dbReference type="PROSITE" id="PS50893"/>
    </source>
</evidence>
<dbReference type="RefSeq" id="WP_092364288.1">
    <property type="nucleotide sequence ID" value="NZ_DAINWJ010000279.1"/>
</dbReference>
<dbReference type="SMART" id="SM00382">
    <property type="entry name" value="AAA"/>
    <property type="match status" value="1"/>
</dbReference>
<sequence length="198" mass="22128">MIIRLNDLTKIYNSQRILDHLNLSFTDEAPCCLMGPSGSGKTTLLRILLGLERPDGGSYSITGENGSDLTGSVRFAAVFQEDRLCEAFTPVENIQMVTGRALSGERIRGELSRLLPPECFDRPVWTMSGGMKRRTAICRAVLARSQALLMDEPFTGLDEYNRRLAIRYIREKAAGRLLILTTHQEEDVELIGGRLVRL</sequence>
<accession>A0A1I0GLS0</accession>
<proteinExistence type="predicted"/>
<dbReference type="Proteomes" id="UP000198508">
    <property type="component" value="Unassembled WGS sequence"/>
</dbReference>
<dbReference type="GO" id="GO:0016887">
    <property type="term" value="F:ATP hydrolysis activity"/>
    <property type="evidence" value="ECO:0007669"/>
    <property type="project" value="InterPro"/>
</dbReference>
<dbReference type="STRING" id="460384.SAMN05216313_11274"/>
<dbReference type="GO" id="GO:0005524">
    <property type="term" value="F:ATP binding"/>
    <property type="evidence" value="ECO:0007669"/>
    <property type="project" value="UniProtKB-KW"/>
</dbReference>
<dbReference type="PANTHER" id="PTHR43158">
    <property type="entry name" value="SKFA PEPTIDE EXPORT ATP-BINDING PROTEIN SKFE"/>
    <property type="match status" value="1"/>
</dbReference>
<name>A0A1I0GLS0_9FIRM</name>
<dbReference type="EMBL" id="FOIM01000012">
    <property type="protein sequence ID" value="SET71969.1"/>
    <property type="molecule type" value="Genomic_DNA"/>
</dbReference>
<keyword evidence="2 4" id="KW-0067">ATP-binding</keyword>
<dbReference type="AlphaFoldDB" id="A0A1I0GLS0"/>
<gene>
    <name evidence="4" type="ORF">SAMN05216313_11274</name>
</gene>
<keyword evidence="5" id="KW-1185">Reference proteome</keyword>
<evidence type="ECO:0000256" key="1">
    <source>
        <dbReference type="ARBA" id="ARBA00022741"/>
    </source>
</evidence>